<dbReference type="FunFam" id="3.30.70.120:FF:000006">
    <property type="entry name" value="GTP cyclohydrolase 1 type 2 homolog"/>
    <property type="match status" value="1"/>
</dbReference>
<comment type="caution">
    <text evidence="1">The sequence shown here is derived from an EMBL/GenBank/DDBJ whole genome shotgun (WGS) entry which is preliminary data.</text>
</comment>
<protein>
    <submittedName>
        <fullName evidence="1">NGG1p interacting factor NIF3</fullName>
    </submittedName>
</protein>
<dbReference type="Proteomes" id="UP000238196">
    <property type="component" value="Unassembled WGS sequence"/>
</dbReference>
<dbReference type="InterPro" id="IPR015867">
    <property type="entry name" value="N-reg_PII/ATP_PRibTrfase_C"/>
</dbReference>
<dbReference type="PANTHER" id="PTHR41774:SF1">
    <property type="entry name" value="NGG1P INTERACTING FACTOR NIF3"/>
    <property type="match status" value="1"/>
</dbReference>
<evidence type="ECO:0000313" key="1">
    <source>
        <dbReference type="EMBL" id="PPC74690.1"/>
    </source>
</evidence>
<proteinExistence type="predicted"/>
<dbReference type="InterPro" id="IPR036069">
    <property type="entry name" value="DUF34/NIF3_sf"/>
</dbReference>
<reference evidence="1 2" key="1">
    <citation type="submission" date="2018-02" db="EMBL/GenBank/DDBJ databases">
        <title>novel marine gammaproteobacteria from coastal saline agro ecosystem.</title>
        <authorList>
            <person name="Krishnan R."/>
            <person name="Ramesh Kumar N."/>
        </authorList>
    </citation>
    <scope>NUCLEOTIDE SEQUENCE [LARGE SCALE GENOMIC DNA]</scope>
    <source>
        <strain evidence="1 2">228</strain>
    </source>
</reference>
<sequence length="103" mass="11407">MYKLVFFVPESHLQQVKDAVFSTGAGRIGNYEACCFQLKGVGQFRPLAGSQPFIGDEGRLQQVEEWRVELVAADAVIADAVAALKQAHPYDEVAYEVWPLSSF</sequence>
<accession>A0A2S5KIU1</accession>
<organism evidence="1 2">
    <name type="scientific">Proteobacteria bacterium 228</name>
    <dbReference type="NCBI Taxonomy" id="2083153"/>
    <lineage>
        <taxon>Bacteria</taxon>
        <taxon>Pseudomonadati</taxon>
        <taxon>Pseudomonadota</taxon>
    </lineage>
</organism>
<dbReference type="EMBL" id="PRLP01000143">
    <property type="protein sequence ID" value="PPC74690.1"/>
    <property type="molecule type" value="Genomic_DNA"/>
</dbReference>
<dbReference type="SUPFAM" id="SSF102705">
    <property type="entry name" value="NIF3 (NGG1p interacting factor 3)-like"/>
    <property type="match status" value="1"/>
</dbReference>
<name>A0A2S5KIU1_9PROT</name>
<evidence type="ECO:0000313" key="2">
    <source>
        <dbReference type="Proteomes" id="UP000238196"/>
    </source>
</evidence>
<dbReference type="Gene3D" id="3.30.70.120">
    <property type="match status" value="1"/>
</dbReference>
<gene>
    <name evidence="1" type="ORF">C4K68_25035</name>
</gene>
<dbReference type="AlphaFoldDB" id="A0A2S5KIU1"/>
<dbReference type="OrthoDB" id="9795763at2"/>
<dbReference type="PANTHER" id="PTHR41774">
    <property type="match status" value="1"/>
</dbReference>